<organism evidence="1 2">
    <name type="scientific">Mycena metata</name>
    <dbReference type="NCBI Taxonomy" id="1033252"/>
    <lineage>
        <taxon>Eukaryota</taxon>
        <taxon>Fungi</taxon>
        <taxon>Dikarya</taxon>
        <taxon>Basidiomycota</taxon>
        <taxon>Agaricomycotina</taxon>
        <taxon>Agaricomycetes</taxon>
        <taxon>Agaricomycetidae</taxon>
        <taxon>Agaricales</taxon>
        <taxon>Marasmiineae</taxon>
        <taxon>Mycenaceae</taxon>
        <taxon>Mycena</taxon>
    </lineage>
</organism>
<protein>
    <submittedName>
        <fullName evidence="1">Uncharacterized protein</fullName>
    </submittedName>
</protein>
<proteinExistence type="predicted"/>
<dbReference type="Proteomes" id="UP001215598">
    <property type="component" value="Unassembled WGS sequence"/>
</dbReference>
<sequence length="362" mass="39738">MQHALEFIASQRVALSIRVRHPTALDLGRYGALYLKTPPAQLLDILSFHHVLVDPARIPTQERLDPLSSAAKITIEVAMLSIEALFKTKIPSAARSDLWPRVFVWVQFIQTFRKFLSDLKFVMASKEDLCVGFVTFSRIICENLSLVEGLAGTPGFQVIATRGWACALQQTDSHPDNPGDMDIRILRTMHSVYLALLARGLLKYATTAACALGQTGLSSSENVQDNIGYIEAYICVLVVAFKKQAGYRLIPDAIQNGLLHAILALSKQEVTNDTSDLISCLLVDILGPAPVYHSVLVKLRTTVSSGLETTSLSRPKLYEAWKTFSATLNGRIKVLTAFESTRHLSQRACDNIEASLVTGLAA</sequence>
<dbReference type="AlphaFoldDB" id="A0AAD7MMM1"/>
<keyword evidence="2" id="KW-1185">Reference proteome</keyword>
<accession>A0AAD7MMM1</accession>
<comment type="caution">
    <text evidence="1">The sequence shown here is derived from an EMBL/GenBank/DDBJ whole genome shotgun (WGS) entry which is preliminary data.</text>
</comment>
<gene>
    <name evidence="1" type="ORF">B0H16DRAFT_1736777</name>
</gene>
<dbReference type="EMBL" id="JARKIB010000203">
    <property type="protein sequence ID" value="KAJ7724398.1"/>
    <property type="molecule type" value="Genomic_DNA"/>
</dbReference>
<evidence type="ECO:0000313" key="1">
    <source>
        <dbReference type="EMBL" id="KAJ7724398.1"/>
    </source>
</evidence>
<reference evidence="1" key="1">
    <citation type="submission" date="2023-03" db="EMBL/GenBank/DDBJ databases">
        <title>Massive genome expansion in bonnet fungi (Mycena s.s.) driven by repeated elements and novel gene families across ecological guilds.</title>
        <authorList>
            <consortium name="Lawrence Berkeley National Laboratory"/>
            <person name="Harder C.B."/>
            <person name="Miyauchi S."/>
            <person name="Viragh M."/>
            <person name="Kuo A."/>
            <person name="Thoen E."/>
            <person name="Andreopoulos B."/>
            <person name="Lu D."/>
            <person name="Skrede I."/>
            <person name="Drula E."/>
            <person name="Henrissat B."/>
            <person name="Morin E."/>
            <person name="Kohler A."/>
            <person name="Barry K."/>
            <person name="LaButti K."/>
            <person name="Morin E."/>
            <person name="Salamov A."/>
            <person name="Lipzen A."/>
            <person name="Mereny Z."/>
            <person name="Hegedus B."/>
            <person name="Baldrian P."/>
            <person name="Stursova M."/>
            <person name="Weitz H."/>
            <person name="Taylor A."/>
            <person name="Grigoriev I.V."/>
            <person name="Nagy L.G."/>
            <person name="Martin F."/>
            <person name="Kauserud H."/>
        </authorList>
    </citation>
    <scope>NUCLEOTIDE SEQUENCE</scope>
    <source>
        <strain evidence="1">CBHHK182m</strain>
    </source>
</reference>
<evidence type="ECO:0000313" key="2">
    <source>
        <dbReference type="Proteomes" id="UP001215598"/>
    </source>
</evidence>
<name>A0AAD7MMM1_9AGAR</name>